<dbReference type="InterPro" id="IPR027443">
    <property type="entry name" value="IPNS-like_sf"/>
</dbReference>
<feature type="domain" description="Fe2OG dioxygenase" evidence="3">
    <location>
        <begin position="193"/>
        <end position="297"/>
    </location>
</feature>
<dbReference type="AlphaFoldDB" id="A0A2J6Q1N1"/>
<evidence type="ECO:0000313" key="5">
    <source>
        <dbReference type="Proteomes" id="UP000235672"/>
    </source>
</evidence>
<organism evidence="4 5">
    <name type="scientific">Hyaloscypha hepaticicola</name>
    <dbReference type="NCBI Taxonomy" id="2082293"/>
    <lineage>
        <taxon>Eukaryota</taxon>
        <taxon>Fungi</taxon>
        <taxon>Dikarya</taxon>
        <taxon>Ascomycota</taxon>
        <taxon>Pezizomycotina</taxon>
        <taxon>Leotiomycetes</taxon>
        <taxon>Helotiales</taxon>
        <taxon>Hyaloscyphaceae</taxon>
        <taxon>Hyaloscypha</taxon>
    </lineage>
</organism>
<protein>
    <submittedName>
        <fullName evidence="4">Clavaminate synthase-like protein</fullName>
    </submittedName>
</protein>
<dbReference type="PROSITE" id="PS51471">
    <property type="entry name" value="FE2OG_OXY"/>
    <property type="match status" value="1"/>
</dbReference>
<dbReference type="EMBL" id="KZ613486">
    <property type="protein sequence ID" value="PMD20187.1"/>
    <property type="molecule type" value="Genomic_DNA"/>
</dbReference>
<evidence type="ECO:0000259" key="3">
    <source>
        <dbReference type="PROSITE" id="PS51471"/>
    </source>
</evidence>
<dbReference type="STRING" id="1745343.A0A2J6Q1N1"/>
<dbReference type="InterPro" id="IPR005123">
    <property type="entry name" value="Oxoglu/Fe-dep_dioxygenase_dom"/>
</dbReference>
<evidence type="ECO:0000256" key="2">
    <source>
        <dbReference type="RuleBase" id="RU003682"/>
    </source>
</evidence>
<dbReference type="GO" id="GO:0046872">
    <property type="term" value="F:metal ion binding"/>
    <property type="evidence" value="ECO:0007669"/>
    <property type="project" value="UniProtKB-KW"/>
</dbReference>
<keyword evidence="5" id="KW-1185">Reference proteome</keyword>
<evidence type="ECO:0000313" key="4">
    <source>
        <dbReference type="EMBL" id="PMD20187.1"/>
    </source>
</evidence>
<dbReference type="OrthoDB" id="288590at2759"/>
<accession>A0A2J6Q1N1</accession>
<dbReference type="Gene3D" id="2.60.120.330">
    <property type="entry name" value="B-lactam Antibiotic, Isopenicillin N Synthase, Chain"/>
    <property type="match status" value="1"/>
</dbReference>
<name>A0A2J6Q1N1_9HELO</name>
<dbReference type="PANTHER" id="PTHR47990">
    <property type="entry name" value="2-OXOGLUTARATE (2OG) AND FE(II)-DEPENDENT OXYGENASE SUPERFAMILY PROTEIN-RELATED"/>
    <property type="match status" value="1"/>
</dbReference>
<dbReference type="Proteomes" id="UP000235672">
    <property type="component" value="Unassembled WGS sequence"/>
</dbReference>
<dbReference type="SUPFAM" id="SSF51197">
    <property type="entry name" value="Clavaminate synthase-like"/>
    <property type="match status" value="1"/>
</dbReference>
<dbReference type="InterPro" id="IPR050231">
    <property type="entry name" value="Iron_ascorbate_oxido_reductase"/>
</dbReference>
<reference evidence="4 5" key="1">
    <citation type="submission" date="2016-05" db="EMBL/GenBank/DDBJ databases">
        <title>A degradative enzymes factory behind the ericoid mycorrhizal symbiosis.</title>
        <authorList>
            <consortium name="DOE Joint Genome Institute"/>
            <person name="Martino E."/>
            <person name="Morin E."/>
            <person name="Grelet G."/>
            <person name="Kuo A."/>
            <person name="Kohler A."/>
            <person name="Daghino S."/>
            <person name="Barry K."/>
            <person name="Choi C."/>
            <person name="Cichocki N."/>
            <person name="Clum A."/>
            <person name="Copeland A."/>
            <person name="Hainaut M."/>
            <person name="Haridas S."/>
            <person name="Labutti K."/>
            <person name="Lindquist E."/>
            <person name="Lipzen A."/>
            <person name="Khouja H.-R."/>
            <person name="Murat C."/>
            <person name="Ohm R."/>
            <person name="Olson A."/>
            <person name="Spatafora J."/>
            <person name="Veneault-Fourrey C."/>
            <person name="Henrissat B."/>
            <person name="Grigoriev I."/>
            <person name="Martin F."/>
            <person name="Perotto S."/>
        </authorList>
    </citation>
    <scope>NUCLEOTIDE SEQUENCE [LARGE SCALE GENOMIC DNA]</scope>
    <source>
        <strain evidence="4 5">UAMH 7357</strain>
    </source>
</reference>
<dbReference type="GO" id="GO:0044283">
    <property type="term" value="P:small molecule biosynthetic process"/>
    <property type="evidence" value="ECO:0007669"/>
    <property type="project" value="UniProtKB-ARBA"/>
</dbReference>
<keyword evidence="2" id="KW-0408">Iron</keyword>
<dbReference type="Pfam" id="PF14226">
    <property type="entry name" value="DIOX_N"/>
    <property type="match status" value="1"/>
</dbReference>
<dbReference type="InterPro" id="IPR044861">
    <property type="entry name" value="IPNS-like_FE2OG_OXY"/>
</dbReference>
<dbReference type="GO" id="GO:0016491">
    <property type="term" value="F:oxidoreductase activity"/>
    <property type="evidence" value="ECO:0007669"/>
    <property type="project" value="UniProtKB-KW"/>
</dbReference>
<keyword evidence="2" id="KW-0560">Oxidoreductase</keyword>
<comment type="similarity">
    <text evidence="1 2">Belongs to the iron/ascorbate-dependent oxidoreductase family.</text>
</comment>
<evidence type="ECO:0000256" key="1">
    <source>
        <dbReference type="ARBA" id="ARBA00008056"/>
    </source>
</evidence>
<dbReference type="Pfam" id="PF03171">
    <property type="entry name" value="2OG-FeII_Oxy"/>
    <property type="match status" value="1"/>
</dbReference>
<sequence length="360" mass="39324">MASTLSNPSSRSGSTLPPFPDDIPIASLVTISLRELERSTSNLEHEDLFSAAKSLGFFYLNLQGTTEGEKLLKQADTLFDLMNKFFSLPAEEKAKYDFAAKKIYYGYKGIGKEVVDGKGTRDKNELYNISKDDILSVTDPLPAPAVITANRAFLASYINTNTSILTTLFASLSTSLGLPPDTFASIHKPTASSGCHVRFISAPPQEASTRSTALGEHTDFGSLTILLNRLGGLQVQLPGTDEWVYVRPVPGCAIVNLGDAMVKFSGGILRSNLHRVVSPPGEQANEVRRSLVYFSRPEHDVVLTRLRGGLVDELGQGEVEDGGVSTREWLARRHIGRKVEFFKGKESWEGSMGTEARPRL</sequence>
<keyword evidence="2" id="KW-0479">Metal-binding</keyword>
<dbReference type="InterPro" id="IPR026992">
    <property type="entry name" value="DIOX_N"/>
</dbReference>
<gene>
    <name evidence="4" type="ORF">NA56DRAFT_602128</name>
</gene>
<proteinExistence type="inferred from homology"/>